<dbReference type="GO" id="GO:0005975">
    <property type="term" value="P:carbohydrate metabolic process"/>
    <property type="evidence" value="ECO:0007669"/>
    <property type="project" value="InterPro"/>
</dbReference>
<dbReference type="Pfam" id="PF01522">
    <property type="entry name" value="Polysacc_deac_1"/>
    <property type="match status" value="1"/>
</dbReference>
<dbReference type="EMBL" id="QPKV01000013">
    <property type="protein sequence ID" value="RDC54489.1"/>
    <property type="molecule type" value="Genomic_DNA"/>
</dbReference>
<dbReference type="InterPro" id="IPR050248">
    <property type="entry name" value="Polysacc_deacetylase_ArnD"/>
</dbReference>
<dbReference type="GO" id="GO:0046872">
    <property type="term" value="F:metal ion binding"/>
    <property type="evidence" value="ECO:0007669"/>
    <property type="project" value="UniProtKB-KW"/>
</dbReference>
<organism evidence="4 5">
    <name type="scientific">Pedobacter chinensis</name>
    <dbReference type="NCBI Taxonomy" id="2282421"/>
    <lineage>
        <taxon>Bacteria</taxon>
        <taxon>Pseudomonadati</taxon>
        <taxon>Bacteroidota</taxon>
        <taxon>Sphingobacteriia</taxon>
        <taxon>Sphingobacteriales</taxon>
        <taxon>Sphingobacteriaceae</taxon>
        <taxon>Pedobacter</taxon>
    </lineage>
</organism>
<keyword evidence="1" id="KW-0479">Metal-binding</keyword>
<dbReference type="RefSeq" id="WP_115404669.1">
    <property type="nucleotide sequence ID" value="NZ_QPKV01000013.1"/>
</dbReference>
<dbReference type="PROSITE" id="PS51677">
    <property type="entry name" value="NODB"/>
    <property type="match status" value="1"/>
</dbReference>
<evidence type="ECO:0000259" key="3">
    <source>
        <dbReference type="PROSITE" id="PS51677"/>
    </source>
</evidence>
<reference evidence="4 5" key="1">
    <citation type="submission" date="2018-07" db="EMBL/GenBank/DDBJ databases">
        <title>Pedobacter sp. nov., isolated from soil.</title>
        <authorList>
            <person name="Zhou L.Y."/>
            <person name="Du Z.J."/>
        </authorList>
    </citation>
    <scope>NUCLEOTIDE SEQUENCE [LARGE SCALE GENOMIC DNA]</scope>
    <source>
        <strain evidence="4 5">JDX94</strain>
    </source>
</reference>
<gene>
    <name evidence="4" type="ORF">DU508_21200</name>
</gene>
<keyword evidence="5" id="KW-1185">Reference proteome</keyword>
<dbReference type="InterPro" id="IPR002509">
    <property type="entry name" value="NODB_dom"/>
</dbReference>
<dbReference type="InterPro" id="IPR011330">
    <property type="entry name" value="Glyco_hydro/deAcase_b/a-brl"/>
</dbReference>
<dbReference type="PANTHER" id="PTHR10587">
    <property type="entry name" value="GLYCOSYL TRANSFERASE-RELATED"/>
    <property type="match status" value="1"/>
</dbReference>
<dbReference type="OrthoDB" id="9812065at2"/>
<keyword evidence="2" id="KW-0378">Hydrolase</keyword>
<dbReference type="Gene3D" id="3.20.20.370">
    <property type="entry name" value="Glycoside hydrolase/deacetylase"/>
    <property type="match status" value="1"/>
</dbReference>
<dbReference type="Proteomes" id="UP000253961">
    <property type="component" value="Unassembled WGS sequence"/>
</dbReference>
<evidence type="ECO:0000313" key="5">
    <source>
        <dbReference type="Proteomes" id="UP000253961"/>
    </source>
</evidence>
<protein>
    <submittedName>
        <fullName evidence="4">Polysaccharide deacetylase family protein</fullName>
    </submittedName>
</protein>
<evidence type="ECO:0000256" key="2">
    <source>
        <dbReference type="ARBA" id="ARBA00022801"/>
    </source>
</evidence>
<accession>A0A369PUV2</accession>
<dbReference type="CDD" id="cd10917">
    <property type="entry name" value="CE4_NodB_like_6s_7s"/>
    <property type="match status" value="1"/>
</dbReference>
<dbReference type="AlphaFoldDB" id="A0A369PUV2"/>
<sequence>MYLIKSPFLLKWYYPSLLWNKSRTEKVIYLTFDDGPIPNVTDFVLKTLKAFNAKATFFCIGDNIVKHPEVYAKVINDGHAIGNHTFNHLKGWETDDETYVKNALMCQQLTCTSLFRPPYGRIKKSQIKSLQLAVSNFQFPVQTANSKLQIVMWDVLSGDFDTNLTPEKCCRNVIKHTENGSIIVFHDSLKAFDRLEYALPRVLKYFTDKGFTFSTL</sequence>
<name>A0A369PUV2_9SPHI</name>
<evidence type="ECO:0000256" key="1">
    <source>
        <dbReference type="ARBA" id="ARBA00022723"/>
    </source>
</evidence>
<dbReference type="GO" id="GO:0016020">
    <property type="term" value="C:membrane"/>
    <property type="evidence" value="ECO:0007669"/>
    <property type="project" value="TreeGrafter"/>
</dbReference>
<evidence type="ECO:0000313" key="4">
    <source>
        <dbReference type="EMBL" id="RDC54489.1"/>
    </source>
</evidence>
<proteinExistence type="predicted"/>
<comment type="caution">
    <text evidence="4">The sequence shown here is derived from an EMBL/GenBank/DDBJ whole genome shotgun (WGS) entry which is preliminary data.</text>
</comment>
<dbReference type="GO" id="GO:0016810">
    <property type="term" value="F:hydrolase activity, acting on carbon-nitrogen (but not peptide) bonds"/>
    <property type="evidence" value="ECO:0007669"/>
    <property type="project" value="InterPro"/>
</dbReference>
<dbReference type="SUPFAM" id="SSF88713">
    <property type="entry name" value="Glycoside hydrolase/deacetylase"/>
    <property type="match status" value="1"/>
</dbReference>
<feature type="domain" description="NodB homology" evidence="3">
    <location>
        <begin position="26"/>
        <end position="214"/>
    </location>
</feature>
<dbReference type="PANTHER" id="PTHR10587:SF133">
    <property type="entry name" value="CHITIN DEACETYLASE 1-RELATED"/>
    <property type="match status" value="1"/>
</dbReference>